<keyword evidence="5" id="KW-1185">Reference proteome</keyword>
<dbReference type="SMART" id="SM00028">
    <property type="entry name" value="TPR"/>
    <property type="match status" value="3"/>
</dbReference>
<dbReference type="Gene3D" id="1.25.40.10">
    <property type="entry name" value="Tetratricopeptide repeat domain"/>
    <property type="match status" value="3"/>
</dbReference>
<dbReference type="PANTHER" id="PTHR12558:SF13">
    <property type="entry name" value="CELL DIVISION CYCLE PROTEIN 27 HOMOLOG"/>
    <property type="match status" value="1"/>
</dbReference>
<keyword evidence="1" id="KW-0802">TPR repeat</keyword>
<keyword evidence="3" id="KW-0812">Transmembrane</keyword>
<dbReference type="Pfam" id="PF13432">
    <property type="entry name" value="TPR_16"/>
    <property type="match status" value="1"/>
</dbReference>
<feature type="transmembrane region" description="Helical" evidence="3">
    <location>
        <begin position="25"/>
        <end position="44"/>
    </location>
</feature>
<feature type="region of interest" description="Disordered" evidence="2">
    <location>
        <begin position="1"/>
        <end position="22"/>
    </location>
</feature>
<evidence type="ECO:0000256" key="1">
    <source>
        <dbReference type="PROSITE-ProRule" id="PRU00339"/>
    </source>
</evidence>
<dbReference type="SUPFAM" id="SSF48452">
    <property type="entry name" value="TPR-like"/>
    <property type="match status" value="2"/>
</dbReference>
<accession>A0ABZ1ZAK8</accession>
<dbReference type="InterPro" id="IPR011990">
    <property type="entry name" value="TPR-like_helical_dom_sf"/>
</dbReference>
<dbReference type="Proteomes" id="UP001431926">
    <property type="component" value="Chromosome"/>
</dbReference>
<feature type="repeat" description="TPR" evidence="1">
    <location>
        <begin position="158"/>
        <end position="191"/>
    </location>
</feature>
<feature type="region of interest" description="Disordered" evidence="2">
    <location>
        <begin position="47"/>
        <end position="66"/>
    </location>
</feature>
<dbReference type="PANTHER" id="PTHR12558">
    <property type="entry name" value="CELL DIVISION CYCLE 16,23,27"/>
    <property type="match status" value="1"/>
</dbReference>
<protein>
    <submittedName>
        <fullName evidence="4">Tetratricopeptide repeat protein</fullName>
    </submittedName>
</protein>
<keyword evidence="3" id="KW-0472">Membrane</keyword>
<organism evidence="4 5">
    <name type="scientific">Streptomyces anulatus</name>
    <name type="common">Streptomyces chrysomallus</name>
    <dbReference type="NCBI Taxonomy" id="1892"/>
    <lineage>
        <taxon>Bacteria</taxon>
        <taxon>Bacillati</taxon>
        <taxon>Actinomycetota</taxon>
        <taxon>Actinomycetes</taxon>
        <taxon>Kitasatosporales</taxon>
        <taxon>Streptomycetaceae</taxon>
        <taxon>Streptomyces</taxon>
    </lineage>
</organism>
<evidence type="ECO:0000256" key="3">
    <source>
        <dbReference type="SAM" id="Phobius"/>
    </source>
</evidence>
<proteinExistence type="predicted"/>
<evidence type="ECO:0000256" key="2">
    <source>
        <dbReference type="SAM" id="MobiDB-lite"/>
    </source>
</evidence>
<gene>
    <name evidence="4" type="ORF">OG367_05950</name>
</gene>
<dbReference type="Pfam" id="PF13181">
    <property type="entry name" value="TPR_8"/>
    <property type="match status" value="1"/>
</dbReference>
<evidence type="ECO:0000313" key="5">
    <source>
        <dbReference type="Proteomes" id="UP001431926"/>
    </source>
</evidence>
<dbReference type="PROSITE" id="PS50005">
    <property type="entry name" value="TPR"/>
    <property type="match status" value="1"/>
</dbReference>
<sequence length="451" mass="48122">MHPDHTEPPHQPPSRSRGGRRLRNTVVTLALGAAMFAAGAVMLAPDQTTVAPPPGQGRPGASPPRGSIEALQARVTRLPKDSGGWAALGMAYVQQARSTADPATYDRAEKALRTSFTVQAEGNTDAEIGMGALAAARHDFPTALRWARKATASGPYSSSAYGVLADAYTQLGRYDDADEAVQKMTDLRPDAASLARASYAFELKGDTDRARALMRRSLAAAATLADTSFAHNVLATLDLQDADPRAALARTQIGLRAVPGDSALLETRARARLALGDTAKAIADYRAAIAIAPLPHYLLGLGELEQSLGHREQAEAQYTILRAQDRIRAAAGDPADTDAILFEADHGNANNAVKMAEQTLRARPFVAVHDAYAWALHRAGRDAEALIQAEKALAQGTRSALFHYHRAAVHHALGDPDAARRDLTQALREPGFHPLHADAARDLLQRIDSTP</sequence>
<evidence type="ECO:0000313" key="4">
    <source>
        <dbReference type="EMBL" id="WUX35799.1"/>
    </source>
</evidence>
<dbReference type="EMBL" id="CP109491">
    <property type="protein sequence ID" value="WUX35799.1"/>
    <property type="molecule type" value="Genomic_DNA"/>
</dbReference>
<keyword evidence="3" id="KW-1133">Transmembrane helix</keyword>
<dbReference type="InterPro" id="IPR019734">
    <property type="entry name" value="TPR_rpt"/>
</dbReference>
<dbReference type="RefSeq" id="WP_329355035.1">
    <property type="nucleotide sequence ID" value="NZ_CP109490.1"/>
</dbReference>
<reference evidence="4" key="1">
    <citation type="submission" date="2022-10" db="EMBL/GenBank/DDBJ databases">
        <title>The complete genomes of actinobacterial strains from the NBC collection.</title>
        <authorList>
            <person name="Joergensen T.S."/>
            <person name="Alvarez Arevalo M."/>
            <person name="Sterndorff E.B."/>
            <person name="Faurdal D."/>
            <person name="Vuksanovic O."/>
            <person name="Mourched A.-S."/>
            <person name="Charusanti P."/>
            <person name="Shaw S."/>
            <person name="Blin K."/>
            <person name="Weber T."/>
        </authorList>
    </citation>
    <scope>NUCLEOTIDE SEQUENCE</scope>
    <source>
        <strain evidence="4">NBC_01436</strain>
    </source>
</reference>
<name>A0ABZ1ZAK8_STRAQ</name>